<keyword evidence="2" id="KW-1133">Transmembrane helix</keyword>
<name>A0A7G8BFU8_9BACT</name>
<dbReference type="Gene3D" id="3.60.40.10">
    <property type="entry name" value="PPM-type phosphatase domain"/>
    <property type="match status" value="1"/>
</dbReference>
<evidence type="ECO:0000313" key="4">
    <source>
        <dbReference type="EMBL" id="QNI31418.1"/>
    </source>
</evidence>
<feature type="transmembrane region" description="Helical" evidence="2">
    <location>
        <begin position="58"/>
        <end position="85"/>
    </location>
</feature>
<dbReference type="SUPFAM" id="SSF81606">
    <property type="entry name" value="PP2C-like"/>
    <property type="match status" value="1"/>
</dbReference>
<dbReference type="PANTHER" id="PTHR43156:SF2">
    <property type="entry name" value="STAGE II SPORULATION PROTEIN E"/>
    <property type="match status" value="1"/>
</dbReference>
<dbReference type="AlphaFoldDB" id="A0A7G8BFU8"/>
<evidence type="ECO:0000256" key="1">
    <source>
        <dbReference type="ARBA" id="ARBA00022801"/>
    </source>
</evidence>
<feature type="transmembrane region" description="Helical" evidence="2">
    <location>
        <begin position="105"/>
        <end position="127"/>
    </location>
</feature>
<dbReference type="Proteomes" id="UP000515312">
    <property type="component" value="Chromosome"/>
</dbReference>
<dbReference type="EMBL" id="CP060394">
    <property type="protein sequence ID" value="QNI31418.1"/>
    <property type="molecule type" value="Genomic_DNA"/>
</dbReference>
<sequence>MKSLLAGTFFVTAVAGFAADLAQLNIRPLGRGLFWPVLFGAAAVGALISSIKRVRPVFLIFIVILVPWLAGGLSGLGWMGLGWLTYPISLLASPRPIPQALKSRVLFDAIGILIAGGFGFRLLLSFVTNEGLANVRMQTELSVAHGIQATLVPDIYVPTSRFEVFGKSIPSTEMGGDLIDLIENDDGSVIAYVADISGHGLAAGQLMGMLKAVLRASCQFHQQPSTLLESADRVLPAVKTADMYATLALLYFNNSSEAEYALAGHLPILHYRHQHGDTTRLSSEQFPLGLIPGGSYASQRINYFPGDLFLLFTDGITEVVNEQDEEFGLARLERLLRQHAVQPLSQIWELVMQEVKSHGAQQDDQSLLLLRVRR</sequence>
<proteinExistence type="predicted"/>
<dbReference type="SMART" id="SM00331">
    <property type="entry name" value="PP2C_SIG"/>
    <property type="match status" value="1"/>
</dbReference>
<keyword evidence="2" id="KW-0472">Membrane</keyword>
<gene>
    <name evidence="4" type="ORF">H7849_20425</name>
</gene>
<dbReference type="InterPro" id="IPR001932">
    <property type="entry name" value="PPM-type_phosphatase-like_dom"/>
</dbReference>
<evidence type="ECO:0000256" key="2">
    <source>
        <dbReference type="SAM" id="Phobius"/>
    </source>
</evidence>
<dbReference type="InterPro" id="IPR036457">
    <property type="entry name" value="PPM-type-like_dom_sf"/>
</dbReference>
<organism evidence="4 5">
    <name type="scientific">Alloacidobacterium dinghuense</name>
    <dbReference type="NCBI Taxonomy" id="2763107"/>
    <lineage>
        <taxon>Bacteria</taxon>
        <taxon>Pseudomonadati</taxon>
        <taxon>Acidobacteriota</taxon>
        <taxon>Terriglobia</taxon>
        <taxon>Terriglobales</taxon>
        <taxon>Acidobacteriaceae</taxon>
        <taxon>Alloacidobacterium</taxon>
    </lineage>
</organism>
<dbReference type="PANTHER" id="PTHR43156">
    <property type="entry name" value="STAGE II SPORULATION PROTEIN E-RELATED"/>
    <property type="match status" value="1"/>
</dbReference>
<protein>
    <submittedName>
        <fullName evidence="4">Serine/threonine-protein phosphatase</fullName>
    </submittedName>
</protein>
<dbReference type="RefSeq" id="WP_186742039.1">
    <property type="nucleotide sequence ID" value="NZ_CP060394.1"/>
</dbReference>
<dbReference type="GO" id="GO:0016791">
    <property type="term" value="F:phosphatase activity"/>
    <property type="evidence" value="ECO:0007669"/>
    <property type="project" value="TreeGrafter"/>
</dbReference>
<dbReference type="KEGG" id="adin:H7849_20425"/>
<feature type="domain" description="PPM-type phosphatase" evidence="3">
    <location>
        <begin position="159"/>
        <end position="372"/>
    </location>
</feature>
<evidence type="ECO:0000259" key="3">
    <source>
        <dbReference type="SMART" id="SM00331"/>
    </source>
</evidence>
<reference evidence="4 5" key="1">
    <citation type="submission" date="2020-08" db="EMBL/GenBank/DDBJ databases">
        <title>Edaphobacter telluris sp. nov. and Acidobacterium dinghuensis sp. nov., two acidobacteria isolated from forest soil.</title>
        <authorList>
            <person name="Fu J."/>
            <person name="Qiu L."/>
        </authorList>
    </citation>
    <scope>NUCLEOTIDE SEQUENCE [LARGE SCALE GENOMIC DNA]</scope>
    <source>
        <strain evidence="4">4Y35</strain>
    </source>
</reference>
<feature type="transmembrane region" description="Helical" evidence="2">
    <location>
        <begin position="34"/>
        <end position="51"/>
    </location>
</feature>
<dbReference type="InterPro" id="IPR052016">
    <property type="entry name" value="Bact_Sigma-Reg"/>
</dbReference>
<evidence type="ECO:0000313" key="5">
    <source>
        <dbReference type="Proteomes" id="UP000515312"/>
    </source>
</evidence>
<dbReference type="Pfam" id="PF07228">
    <property type="entry name" value="SpoIIE"/>
    <property type="match status" value="1"/>
</dbReference>
<keyword evidence="5" id="KW-1185">Reference proteome</keyword>
<accession>A0A7G8BFU8</accession>
<keyword evidence="2" id="KW-0812">Transmembrane</keyword>
<keyword evidence="1" id="KW-0378">Hydrolase</keyword>